<keyword evidence="8" id="KW-0675">Receptor</keyword>
<sequence length="269" mass="31239">MTRDLKALIPDSEWAIKLHRITLKIIGLWPPDNRKAHEMVRSKLRLLCNVTTIFFVTTIPTLISLIQVWGDMILMIENLQLSLPLVMTVFKIYVIWYKQEALAPLIDMIEKDWIKVKMKEERDVMLKCAMITRVIAMCGMFILICAVSVTLILPCFGLMIRQETNLTDHERPLPLQSYYLHDVSKSPHFELTFVAQGIIVFTGGLTYSVVDHFLGLLVIHMCGQLQNLNLRLTHMENYPNFDAALKYNVQDHTRLIRCSTYRGDRNKFE</sequence>
<keyword evidence="7 10" id="KW-0472">Membrane</keyword>
<evidence type="ECO:0000256" key="9">
    <source>
        <dbReference type="ARBA" id="ARBA00023224"/>
    </source>
</evidence>
<dbReference type="GeneID" id="106744464"/>
<proteinExistence type="predicted"/>
<dbReference type="GO" id="GO:0005886">
    <property type="term" value="C:plasma membrane"/>
    <property type="evidence" value="ECO:0007669"/>
    <property type="project" value="UniProtKB-SubCell"/>
</dbReference>
<keyword evidence="2" id="KW-1003">Cell membrane</keyword>
<keyword evidence="4 10" id="KW-0812">Transmembrane</keyword>
<evidence type="ECO:0000256" key="1">
    <source>
        <dbReference type="ARBA" id="ARBA00004651"/>
    </source>
</evidence>
<dbReference type="OrthoDB" id="7634903at2759"/>
<evidence type="ECO:0000313" key="11">
    <source>
        <dbReference type="Proteomes" id="UP000515204"/>
    </source>
</evidence>
<dbReference type="InterPro" id="IPR004117">
    <property type="entry name" value="7tm6_olfct_rcpt"/>
</dbReference>
<organism evidence="11 12">
    <name type="scientific">Dinoponera quadriceps</name>
    <name type="common">South American ant</name>
    <dbReference type="NCBI Taxonomy" id="609295"/>
    <lineage>
        <taxon>Eukaryota</taxon>
        <taxon>Metazoa</taxon>
        <taxon>Ecdysozoa</taxon>
        <taxon>Arthropoda</taxon>
        <taxon>Hexapoda</taxon>
        <taxon>Insecta</taxon>
        <taxon>Pterygota</taxon>
        <taxon>Neoptera</taxon>
        <taxon>Endopterygota</taxon>
        <taxon>Hymenoptera</taxon>
        <taxon>Apocrita</taxon>
        <taxon>Aculeata</taxon>
        <taxon>Formicoidea</taxon>
        <taxon>Formicidae</taxon>
        <taxon>Ponerinae</taxon>
        <taxon>Ponerini</taxon>
        <taxon>Dinoponera</taxon>
    </lineage>
</organism>
<name>A0A6P3X947_DINQU</name>
<evidence type="ECO:0000313" key="12">
    <source>
        <dbReference type="RefSeq" id="XP_014474765.1"/>
    </source>
</evidence>
<keyword evidence="11" id="KW-1185">Reference proteome</keyword>
<keyword evidence="3" id="KW-0716">Sensory transduction</keyword>
<comment type="subcellular location">
    <subcellularLocation>
        <location evidence="1">Cell membrane</location>
        <topology evidence="1">Multi-pass membrane protein</topology>
    </subcellularLocation>
</comment>
<dbReference type="RefSeq" id="XP_014474765.1">
    <property type="nucleotide sequence ID" value="XM_014619279.1"/>
</dbReference>
<evidence type="ECO:0000256" key="5">
    <source>
        <dbReference type="ARBA" id="ARBA00022725"/>
    </source>
</evidence>
<feature type="transmembrane region" description="Helical" evidence="10">
    <location>
        <begin position="81"/>
        <end position="97"/>
    </location>
</feature>
<feature type="transmembrane region" description="Helical" evidence="10">
    <location>
        <begin position="134"/>
        <end position="160"/>
    </location>
</feature>
<evidence type="ECO:0000256" key="8">
    <source>
        <dbReference type="ARBA" id="ARBA00023170"/>
    </source>
</evidence>
<gene>
    <name evidence="12" type="primary">LOC106744464</name>
</gene>
<feature type="transmembrane region" description="Helical" evidence="10">
    <location>
        <begin position="193"/>
        <end position="219"/>
    </location>
</feature>
<keyword evidence="5" id="KW-0552">Olfaction</keyword>
<dbReference type="GO" id="GO:0007165">
    <property type="term" value="P:signal transduction"/>
    <property type="evidence" value="ECO:0007669"/>
    <property type="project" value="UniProtKB-KW"/>
</dbReference>
<keyword evidence="9" id="KW-0807">Transducer</keyword>
<evidence type="ECO:0000256" key="6">
    <source>
        <dbReference type="ARBA" id="ARBA00022989"/>
    </source>
</evidence>
<evidence type="ECO:0000256" key="7">
    <source>
        <dbReference type="ARBA" id="ARBA00023136"/>
    </source>
</evidence>
<accession>A0A6P3X947</accession>
<evidence type="ECO:0000256" key="3">
    <source>
        <dbReference type="ARBA" id="ARBA00022606"/>
    </source>
</evidence>
<dbReference type="Proteomes" id="UP000515204">
    <property type="component" value="Unplaced"/>
</dbReference>
<dbReference type="AlphaFoldDB" id="A0A6P3X947"/>
<protein>
    <submittedName>
        <fullName evidence="12">Uncharacterized protein LOC106744464</fullName>
    </submittedName>
</protein>
<dbReference type="KEGG" id="dqu:106744464"/>
<feature type="transmembrane region" description="Helical" evidence="10">
    <location>
        <begin position="44"/>
        <end position="69"/>
    </location>
</feature>
<keyword evidence="6 10" id="KW-1133">Transmembrane helix</keyword>
<dbReference type="GO" id="GO:0004984">
    <property type="term" value="F:olfactory receptor activity"/>
    <property type="evidence" value="ECO:0007669"/>
    <property type="project" value="InterPro"/>
</dbReference>
<dbReference type="PANTHER" id="PTHR21137:SF35">
    <property type="entry name" value="ODORANT RECEPTOR 19A-RELATED"/>
    <property type="match status" value="1"/>
</dbReference>
<dbReference type="GO" id="GO:0005549">
    <property type="term" value="F:odorant binding"/>
    <property type="evidence" value="ECO:0007669"/>
    <property type="project" value="InterPro"/>
</dbReference>
<dbReference type="Pfam" id="PF02949">
    <property type="entry name" value="7tm_6"/>
    <property type="match status" value="1"/>
</dbReference>
<dbReference type="PANTHER" id="PTHR21137">
    <property type="entry name" value="ODORANT RECEPTOR"/>
    <property type="match status" value="1"/>
</dbReference>
<evidence type="ECO:0000256" key="2">
    <source>
        <dbReference type="ARBA" id="ARBA00022475"/>
    </source>
</evidence>
<evidence type="ECO:0000256" key="10">
    <source>
        <dbReference type="SAM" id="Phobius"/>
    </source>
</evidence>
<reference evidence="12" key="1">
    <citation type="submission" date="2025-08" db="UniProtKB">
        <authorList>
            <consortium name="RefSeq"/>
        </authorList>
    </citation>
    <scope>IDENTIFICATION</scope>
</reference>
<evidence type="ECO:0000256" key="4">
    <source>
        <dbReference type="ARBA" id="ARBA00022692"/>
    </source>
</evidence>